<comment type="caution">
    <text evidence="2">The sequence shown here is derived from an EMBL/GenBank/DDBJ whole genome shotgun (WGS) entry which is preliminary data.</text>
</comment>
<evidence type="ECO:0000313" key="2">
    <source>
        <dbReference type="EMBL" id="KAG7383362.1"/>
    </source>
</evidence>
<keyword evidence="1" id="KW-0175">Coiled coil</keyword>
<evidence type="ECO:0000313" key="3">
    <source>
        <dbReference type="Proteomes" id="UP000694044"/>
    </source>
</evidence>
<dbReference type="AlphaFoldDB" id="A0A8T1VPT1"/>
<dbReference type="Proteomes" id="UP000694044">
    <property type="component" value="Unassembled WGS sequence"/>
</dbReference>
<reference evidence="2" key="1">
    <citation type="submission" date="2021-02" db="EMBL/GenBank/DDBJ databases">
        <authorList>
            <person name="Palmer J.M."/>
        </authorList>
    </citation>
    <scope>NUCLEOTIDE SEQUENCE</scope>
    <source>
        <strain evidence="2">SCRP734</strain>
    </source>
</reference>
<name>A0A8T1VPT1_9STRA</name>
<proteinExistence type="predicted"/>
<dbReference type="OrthoDB" id="146523at2759"/>
<evidence type="ECO:0000256" key="1">
    <source>
        <dbReference type="SAM" id="Coils"/>
    </source>
</evidence>
<keyword evidence="3" id="KW-1185">Reference proteome</keyword>
<gene>
    <name evidence="2" type="ORF">PHYPSEUDO_003742</name>
</gene>
<organism evidence="2 3">
    <name type="scientific">Phytophthora pseudosyringae</name>
    <dbReference type="NCBI Taxonomy" id="221518"/>
    <lineage>
        <taxon>Eukaryota</taxon>
        <taxon>Sar</taxon>
        <taxon>Stramenopiles</taxon>
        <taxon>Oomycota</taxon>
        <taxon>Peronosporomycetes</taxon>
        <taxon>Peronosporales</taxon>
        <taxon>Peronosporaceae</taxon>
        <taxon>Phytophthora</taxon>
    </lineage>
</organism>
<dbReference type="EMBL" id="JAGDFM010000179">
    <property type="protein sequence ID" value="KAG7383362.1"/>
    <property type="molecule type" value="Genomic_DNA"/>
</dbReference>
<accession>A0A8T1VPT1</accession>
<sequence>MAAPNSAPDSTASPRAAVFVGQGRSPGAPPPCHHCDHAPSDPSAVATPVALDLDHLRLAAVSIDTFVSSYHDLLANHQQALRDLTAARRHNQELHALAQPHWDTALKFVDFAKHRYKLAFVKRSNAKPKPRRTTNMGLERRLANSHNSFVTDSSTPSPSRPQDLLDLRDENAKMRQQNIDLASYRWTTNAYRDTALKDFFRLQKDNAGLQRCYEQWKQHIRDLEREVQRLRDSLHHARQQLERSASATDLLTLRLEVTCVVSESSSSRNFSPRLSGVARSFIASTTIPPAR</sequence>
<protein>
    <submittedName>
        <fullName evidence="2">Uncharacterized protein</fullName>
    </submittedName>
</protein>
<feature type="coiled-coil region" evidence="1">
    <location>
        <begin position="206"/>
        <end position="240"/>
    </location>
</feature>